<dbReference type="Pfam" id="PF02803">
    <property type="entry name" value="Thiolase_C"/>
    <property type="match status" value="1"/>
</dbReference>
<sequence>MSTLGRNLFIVAAKRTPFGTFGGALRDLTATDLAVHASKATLASKNIDPSIVDSVVFGNVAQTSSDAIYLSRHVALRSDCRVDSQALTVNRLCGSGLQAVATAAQEILTGEAEVVLAGGTESMSQAPFVARGIRFGVNLGTNPALEDYLWTALTDNYIKTPMAITAENLAVKYGITREEVDNYALQSQHRWGAAHEAGIFADELTPIEYKSKREVKTLDFDEHPRPSTTIEGLKKLKPVFKADGIVTAGGASGISDGASALIVASEEAVKKHGLTPLARIAGWQSVGVDPNIMGIGPCPSITRLLARTGVTLDQIGQIEINEAFAAQVLACAKELGLDANRLNINGGAIALGHPLGASGARILGHLAHQLANGKNSSSYALGSACIGGGQGIAVLLERA</sequence>
<dbReference type="InterPro" id="IPR020616">
    <property type="entry name" value="Thiolase_N"/>
</dbReference>
<feature type="domain" description="Thiolase N-terminal" evidence="6">
    <location>
        <begin position="9"/>
        <end position="267"/>
    </location>
</feature>
<name>A0A058Z9J7_FONAL</name>
<dbReference type="PROSITE" id="PS00099">
    <property type="entry name" value="THIOLASE_3"/>
    <property type="match status" value="1"/>
</dbReference>
<dbReference type="InterPro" id="IPR020613">
    <property type="entry name" value="Thiolase_CS"/>
</dbReference>
<dbReference type="SUPFAM" id="SSF53901">
    <property type="entry name" value="Thiolase-like"/>
    <property type="match status" value="2"/>
</dbReference>
<dbReference type="InterPro" id="IPR020610">
    <property type="entry name" value="Thiolase_AS"/>
</dbReference>
<dbReference type="GeneID" id="20527862"/>
<protein>
    <submittedName>
        <fullName evidence="8">Acetyl-CoA acyltransferase 2</fullName>
    </submittedName>
</protein>
<feature type="active site" description="Acyl-thioester intermediate" evidence="4">
    <location>
        <position position="93"/>
    </location>
</feature>
<feature type="active site" description="Proton acceptor" evidence="4">
    <location>
        <position position="353"/>
    </location>
</feature>
<dbReference type="PIRSF" id="PIRSF000429">
    <property type="entry name" value="Ac-CoA_Ac_transf"/>
    <property type="match status" value="1"/>
</dbReference>
<evidence type="ECO:0000259" key="7">
    <source>
        <dbReference type="Pfam" id="PF02803"/>
    </source>
</evidence>
<comment type="similarity">
    <text evidence="1 5">Belongs to the thiolase-like superfamily. Thiolase family.</text>
</comment>
<evidence type="ECO:0000259" key="6">
    <source>
        <dbReference type="Pfam" id="PF00108"/>
    </source>
</evidence>
<evidence type="ECO:0000256" key="4">
    <source>
        <dbReference type="PIRSR" id="PIRSR000429-1"/>
    </source>
</evidence>
<dbReference type="OrthoDB" id="5404651at2759"/>
<evidence type="ECO:0000313" key="9">
    <source>
        <dbReference type="Proteomes" id="UP000030693"/>
    </source>
</evidence>
<dbReference type="NCBIfam" id="TIGR01930">
    <property type="entry name" value="AcCoA-C-Actrans"/>
    <property type="match status" value="1"/>
</dbReference>
<dbReference type="OMA" id="MPEAYVI"/>
<dbReference type="Proteomes" id="UP000030693">
    <property type="component" value="Unassembled WGS sequence"/>
</dbReference>
<gene>
    <name evidence="8" type="ORF">H696_03137</name>
</gene>
<feature type="active site" description="Proton acceptor" evidence="4">
    <location>
        <position position="385"/>
    </location>
</feature>
<feature type="domain" description="Thiolase C-terminal" evidence="7">
    <location>
        <begin position="274"/>
        <end position="398"/>
    </location>
</feature>
<evidence type="ECO:0000256" key="2">
    <source>
        <dbReference type="ARBA" id="ARBA00022679"/>
    </source>
</evidence>
<dbReference type="InterPro" id="IPR020615">
    <property type="entry name" value="Thiolase_acyl_enz_int_AS"/>
</dbReference>
<reference evidence="8" key="1">
    <citation type="submission" date="2013-04" db="EMBL/GenBank/DDBJ databases">
        <title>The Genome Sequence of Fonticula alba ATCC 38817.</title>
        <authorList>
            <consortium name="The Broad Institute Genomics Platform"/>
            <person name="Russ C."/>
            <person name="Cuomo C."/>
            <person name="Burger G."/>
            <person name="Gray M.W."/>
            <person name="Holland P.W.H."/>
            <person name="King N."/>
            <person name="Lang F.B.F."/>
            <person name="Roger A.J."/>
            <person name="Ruiz-Trillo I."/>
            <person name="Brown M."/>
            <person name="Walker B."/>
            <person name="Young S."/>
            <person name="Zeng Q."/>
            <person name="Gargeya S."/>
            <person name="Fitzgerald M."/>
            <person name="Haas B."/>
            <person name="Abouelleil A."/>
            <person name="Allen A.W."/>
            <person name="Alvarado L."/>
            <person name="Arachchi H.M."/>
            <person name="Berlin A.M."/>
            <person name="Chapman S.B."/>
            <person name="Gainer-Dewar J."/>
            <person name="Goldberg J."/>
            <person name="Griggs A."/>
            <person name="Gujja S."/>
            <person name="Hansen M."/>
            <person name="Howarth C."/>
            <person name="Imamovic A."/>
            <person name="Ireland A."/>
            <person name="Larimer J."/>
            <person name="McCowan C."/>
            <person name="Murphy C."/>
            <person name="Pearson M."/>
            <person name="Poon T.W."/>
            <person name="Priest M."/>
            <person name="Roberts A."/>
            <person name="Saif S."/>
            <person name="Shea T."/>
            <person name="Sisk P."/>
            <person name="Sykes S."/>
            <person name="Wortman J."/>
            <person name="Nusbaum C."/>
            <person name="Birren B."/>
        </authorList>
    </citation>
    <scope>NUCLEOTIDE SEQUENCE [LARGE SCALE GENOMIC DNA]</scope>
    <source>
        <strain evidence="8">ATCC 38817</strain>
    </source>
</reference>
<dbReference type="PANTHER" id="PTHR18919">
    <property type="entry name" value="ACETYL-COA C-ACYLTRANSFERASE"/>
    <property type="match status" value="1"/>
</dbReference>
<dbReference type="RefSeq" id="XP_009495302.1">
    <property type="nucleotide sequence ID" value="XM_009497027.1"/>
</dbReference>
<organism evidence="8">
    <name type="scientific">Fonticula alba</name>
    <name type="common">Slime mold</name>
    <dbReference type="NCBI Taxonomy" id="691883"/>
    <lineage>
        <taxon>Eukaryota</taxon>
        <taxon>Rotosphaerida</taxon>
        <taxon>Fonticulaceae</taxon>
        <taxon>Fonticula</taxon>
    </lineage>
</organism>
<dbReference type="AlphaFoldDB" id="A0A058Z9J7"/>
<dbReference type="GO" id="GO:0006635">
    <property type="term" value="P:fatty acid beta-oxidation"/>
    <property type="evidence" value="ECO:0007669"/>
    <property type="project" value="TreeGrafter"/>
</dbReference>
<dbReference type="FunFam" id="3.40.47.10:FF:000010">
    <property type="entry name" value="Acetyl-CoA acetyltransferase (Thiolase)"/>
    <property type="match status" value="1"/>
</dbReference>
<dbReference type="InterPro" id="IPR002155">
    <property type="entry name" value="Thiolase"/>
</dbReference>
<evidence type="ECO:0000256" key="5">
    <source>
        <dbReference type="RuleBase" id="RU003557"/>
    </source>
</evidence>
<dbReference type="Gene3D" id="3.40.47.10">
    <property type="match status" value="1"/>
</dbReference>
<dbReference type="EMBL" id="KB932204">
    <property type="protein sequence ID" value="KCV70786.1"/>
    <property type="molecule type" value="Genomic_DNA"/>
</dbReference>
<proteinExistence type="inferred from homology"/>
<dbReference type="PANTHER" id="PTHR18919:SF107">
    <property type="entry name" value="ACETYL-COA ACETYLTRANSFERASE, CYTOSOLIC"/>
    <property type="match status" value="1"/>
</dbReference>
<keyword evidence="3 5" id="KW-0012">Acyltransferase</keyword>
<dbReference type="CDD" id="cd00751">
    <property type="entry name" value="thiolase"/>
    <property type="match status" value="1"/>
</dbReference>
<evidence type="ECO:0000313" key="8">
    <source>
        <dbReference type="EMBL" id="KCV70786.1"/>
    </source>
</evidence>
<dbReference type="Pfam" id="PF00108">
    <property type="entry name" value="Thiolase_N"/>
    <property type="match status" value="1"/>
</dbReference>
<dbReference type="GO" id="GO:0003985">
    <property type="term" value="F:acetyl-CoA C-acetyltransferase activity"/>
    <property type="evidence" value="ECO:0007669"/>
    <property type="project" value="TreeGrafter"/>
</dbReference>
<keyword evidence="9" id="KW-1185">Reference proteome</keyword>
<dbReference type="STRING" id="691883.A0A058Z9J7"/>
<evidence type="ECO:0000256" key="1">
    <source>
        <dbReference type="ARBA" id="ARBA00010982"/>
    </source>
</evidence>
<dbReference type="PROSITE" id="PS00098">
    <property type="entry name" value="THIOLASE_1"/>
    <property type="match status" value="1"/>
</dbReference>
<keyword evidence="2 5" id="KW-0808">Transferase</keyword>
<dbReference type="eggNOG" id="KOG1391">
    <property type="taxonomic scope" value="Eukaryota"/>
</dbReference>
<dbReference type="PROSITE" id="PS00737">
    <property type="entry name" value="THIOLASE_2"/>
    <property type="match status" value="1"/>
</dbReference>
<dbReference type="GO" id="GO:0005739">
    <property type="term" value="C:mitochondrion"/>
    <property type="evidence" value="ECO:0007669"/>
    <property type="project" value="TreeGrafter"/>
</dbReference>
<evidence type="ECO:0000256" key="3">
    <source>
        <dbReference type="ARBA" id="ARBA00023315"/>
    </source>
</evidence>
<dbReference type="InterPro" id="IPR016039">
    <property type="entry name" value="Thiolase-like"/>
</dbReference>
<dbReference type="InterPro" id="IPR020617">
    <property type="entry name" value="Thiolase_C"/>
</dbReference>
<accession>A0A058Z9J7</accession>